<name>A0A1M7YPG3_9VIBR</name>
<reference evidence="4" key="1">
    <citation type="submission" date="2016-12" db="EMBL/GenBank/DDBJ databases">
        <authorList>
            <person name="Rodrigo-Torres L."/>
            <person name="Arahal R.D."/>
            <person name="Lucena T."/>
        </authorList>
    </citation>
    <scope>NUCLEOTIDE SEQUENCE [LARGE SCALE GENOMIC DNA]</scope>
</reference>
<protein>
    <submittedName>
        <fullName evidence="3">SEFIR domain protein</fullName>
    </submittedName>
</protein>
<dbReference type="PROSITE" id="PS50104">
    <property type="entry name" value="TIR"/>
    <property type="match status" value="1"/>
</dbReference>
<dbReference type="PROSITE" id="PS51534">
    <property type="entry name" value="SEFIR"/>
    <property type="match status" value="1"/>
</dbReference>
<dbReference type="SUPFAM" id="SSF52200">
    <property type="entry name" value="Toll/Interleukin receptor TIR domain"/>
    <property type="match status" value="1"/>
</dbReference>
<dbReference type="Pfam" id="PF13676">
    <property type="entry name" value="TIR_2"/>
    <property type="match status" value="1"/>
</dbReference>
<dbReference type="InterPro" id="IPR013568">
    <property type="entry name" value="SEFIR_dom"/>
</dbReference>
<accession>A0A1M7YPG3</accession>
<feature type="domain" description="SEFIR" evidence="2">
    <location>
        <begin position="3"/>
        <end position="134"/>
    </location>
</feature>
<dbReference type="RefSeq" id="WP_073579435.1">
    <property type="nucleotide sequence ID" value="NZ_AP024898.1"/>
</dbReference>
<sequence length="247" mass="28420">MNPPRVFVSYSHDSADHKGWVLDFATTLRNRGVDAVLDQWDLKPGDDLPHFMETQLEAADYVLMICTDKYVKKANAGEGGVGYEKMIMTSSLLSKIDSSKVIPIIRQVGTDLRPTFLKTKLYVNFSKDEDAEYSFDDLLRTLLNSPLFEKPKIGENPFKPMEHSRPDRASDGVKEVMLTVAKCYERREYDYIWFRNIVQLVSMHRLTLDKYIQEAVKQGLISWRTEDTLSITSRGLNYLEAHNIIES</sequence>
<evidence type="ECO:0000259" key="2">
    <source>
        <dbReference type="PROSITE" id="PS51534"/>
    </source>
</evidence>
<dbReference type="EMBL" id="FRFG01000004">
    <property type="protein sequence ID" value="SHO54520.1"/>
    <property type="molecule type" value="Genomic_DNA"/>
</dbReference>
<dbReference type="STRING" id="1117707.VQ7734_00234"/>
<dbReference type="OrthoDB" id="5149141at2"/>
<dbReference type="InterPro" id="IPR035897">
    <property type="entry name" value="Toll_tir_struct_dom_sf"/>
</dbReference>
<dbReference type="Gene3D" id="3.40.50.10140">
    <property type="entry name" value="Toll/interleukin-1 receptor homology (TIR) domain"/>
    <property type="match status" value="1"/>
</dbReference>
<organism evidence="3 4">
    <name type="scientific">Vibrio quintilis</name>
    <dbReference type="NCBI Taxonomy" id="1117707"/>
    <lineage>
        <taxon>Bacteria</taxon>
        <taxon>Pseudomonadati</taxon>
        <taxon>Pseudomonadota</taxon>
        <taxon>Gammaproteobacteria</taxon>
        <taxon>Vibrionales</taxon>
        <taxon>Vibrionaceae</taxon>
        <taxon>Vibrio</taxon>
    </lineage>
</organism>
<evidence type="ECO:0000259" key="1">
    <source>
        <dbReference type="PROSITE" id="PS50104"/>
    </source>
</evidence>
<evidence type="ECO:0000313" key="4">
    <source>
        <dbReference type="Proteomes" id="UP000184600"/>
    </source>
</evidence>
<dbReference type="AlphaFoldDB" id="A0A1M7YPG3"/>
<dbReference type="InterPro" id="IPR000157">
    <property type="entry name" value="TIR_dom"/>
</dbReference>
<keyword evidence="4" id="KW-1185">Reference proteome</keyword>
<dbReference type="Proteomes" id="UP000184600">
    <property type="component" value="Unassembled WGS sequence"/>
</dbReference>
<dbReference type="GO" id="GO:0007165">
    <property type="term" value="P:signal transduction"/>
    <property type="evidence" value="ECO:0007669"/>
    <property type="project" value="InterPro"/>
</dbReference>
<evidence type="ECO:0000313" key="3">
    <source>
        <dbReference type="EMBL" id="SHO54520.1"/>
    </source>
</evidence>
<proteinExistence type="predicted"/>
<feature type="domain" description="TIR" evidence="1">
    <location>
        <begin position="2"/>
        <end position="143"/>
    </location>
</feature>
<gene>
    <name evidence="3" type="ORF">VQ7734_00234</name>
</gene>